<name>A0A0F4H174_9PEZI</name>
<dbReference type="OrthoDB" id="3905481at2759"/>
<proteinExistence type="predicted"/>
<keyword evidence="2" id="KW-1185">Reference proteome</keyword>
<protein>
    <submittedName>
        <fullName evidence="1">Uncharacterized protein</fullName>
    </submittedName>
</protein>
<sequence>MNFPSNLSRLMWITPSTDAFPQSRIGVTQSNVLKQFYASCGIYKADGLDGKVGTFRLAFANYGGIQYCDADPDCTNDGNQWNRDGEVTGDPAVKRELTHDTRAQRHYMTRRGQNIFVPDGAKVGDIVWTPKSYSEDLEFDMDEIVGTANATVV</sequence>
<dbReference type="EMBL" id="LAFY01000068">
    <property type="protein sequence ID" value="KJY02261.1"/>
    <property type="molecule type" value="Genomic_DNA"/>
</dbReference>
<accession>A0A0F4H174</accession>
<evidence type="ECO:0000313" key="1">
    <source>
        <dbReference type="EMBL" id="KJY02261.1"/>
    </source>
</evidence>
<evidence type="ECO:0000313" key="2">
    <source>
        <dbReference type="Proteomes" id="UP000033647"/>
    </source>
</evidence>
<organism evidence="1 2">
    <name type="scientific">Zymoseptoria brevis</name>
    <dbReference type="NCBI Taxonomy" id="1047168"/>
    <lineage>
        <taxon>Eukaryota</taxon>
        <taxon>Fungi</taxon>
        <taxon>Dikarya</taxon>
        <taxon>Ascomycota</taxon>
        <taxon>Pezizomycotina</taxon>
        <taxon>Dothideomycetes</taxon>
        <taxon>Dothideomycetidae</taxon>
        <taxon>Mycosphaerellales</taxon>
        <taxon>Mycosphaerellaceae</taxon>
        <taxon>Zymoseptoria</taxon>
    </lineage>
</organism>
<reference evidence="1 2" key="1">
    <citation type="submission" date="2015-03" db="EMBL/GenBank/DDBJ databases">
        <title>RNA-seq based gene annotation and comparative genomics of four Zymoseptoria species reveal species-specific pathogenicity related genes and transposable element activity.</title>
        <authorList>
            <person name="Grandaubert J."/>
            <person name="Bhattacharyya A."/>
            <person name="Stukenbrock E.H."/>
        </authorList>
    </citation>
    <scope>NUCLEOTIDE SEQUENCE [LARGE SCALE GENOMIC DNA]</scope>
    <source>
        <strain evidence="1 2">Zb18110</strain>
    </source>
</reference>
<gene>
    <name evidence="1" type="ORF">TI39_contig71g00011</name>
</gene>
<dbReference type="AlphaFoldDB" id="A0A0F4H174"/>
<comment type="caution">
    <text evidence="1">The sequence shown here is derived from an EMBL/GenBank/DDBJ whole genome shotgun (WGS) entry which is preliminary data.</text>
</comment>
<dbReference type="Proteomes" id="UP000033647">
    <property type="component" value="Unassembled WGS sequence"/>
</dbReference>